<dbReference type="Gene3D" id="3.40.50.2000">
    <property type="entry name" value="Glycogen Phosphorylase B"/>
    <property type="match status" value="2"/>
</dbReference>
<dbReference type="InterPro" id="IPR051199">
    <property type="entry name" value="LPS_LOS_Heptosyltrfase"/>
</dbReference>
<dbReference type="PANTHER" id="PTHR30160">
    <property type="entry name" value="TETRAACYLDISACCHARIDE 4'-KINASE-RELATED"/>
    <property type="match status" value="1"/>
</dbReference>
<keyword evidence="2" id="KW-0808">Transferase</keyword>
<dbReference type="GO" id="GO:0008713">
    <property type="term" value="F:ADP-heptose-lipopolysaccharide heptosyltransferase activity"/>
    <property type="evidence" value="ECO:0007669"/>
    <property type="project" value="TreeGrafter"/>
</dbReference>
<organism evidence="3">
    <name type="scientific">marine metagenome</name>
    <dbReference type="NCBI Taxonomy" id="408172"/>
    <lineage>
        <taxon>unclassified sequences</taxon>
        <taxon>metagenomes</taxon>
        <taxon>ecological metagenomes</taxon>
    </lineage>
</organism>
<dbReference type="Pfam" id="PF01075">
    <property type="entry name" value="Glyco_transf_9"/>
    <property type="match status" value="1"/>
</dbReference>
<accession>A0A381ZZ56</accession>
<evidence type="ECO:0000256" key="2">
    <source>
        <dbReference type="ARBA" id="ARBA00022679"/>
    </source>
</evidence>
<dbReference type="SUPFAM" id="SSF53756">
    <property type="entry name" value="UDP-Glycosyltransferase/glycogen phosphorylase"/>
    <property type="match status" value="1"/>
</dbReference>
<reference evidence="3" key="1">
    <citation type="submission" date="2018-05" db="EMBL/GenBank/DDBJ databases">
        <authorList>
            <person name="Lanie J.A."/>
            <person name="Ng W.-L."/>
            <person name="Kazmierczak K.M."/>
            <person name="Andrzejewski T.M."/>
            <person name="Davidsen T.M."/>
            <person name="Wayne K.J."/>
            <person name="Tettelin H."/>
            <person name="Glass J.I."/>
            <person name="Rusch D."/>
            <person name="Podicherti R."/>
            <person name="Tsui H.-C.T."/>
            <person name="Winkler M.E."/>
        </authorList>
    </citation>
    <scope>NUCLEOTIDE SEQUENCE</scope>
</reference>
<dbReference type="GO" id="GO:0005829">
    <property type="term" value="C:cytosol"/>
    <property type="evidence" value="ECO:0007669"/>
    <property type="project" value="TreeGrafter"/>
</dbReference>
<keyword evidence="1" id="KW-0328">Glycosyltransferase</keyword>
<evidence type="ECO:0000313" key="3">
    <source>
        <dbReference type="EMBL" id="SVA94172.1"/>
    </source>
</evidence>
<protein>
    <submittedName>
        <fullName evidence="3">Uncharacterized protein</fullName>
    </submittedName>
</protein>
<gene>
    <name evidence="3" type="ORF">METZ01_LOCUS147026</name>
</gene>
<dbReference type="InterPro" id="IPR002201">
    <property type="entry name" value="Glyco_trans_9"/>
</dbReference>
<dbReference type="GO" id="GO:0009244">
    <property type="term" value="P:lipopolysaccharide core region biosynthetic process"/>
    <property type="evidence" value="ECO:0007669"/>
    <property type="project" value="TreeGrafter"/>
</dbReference>
<dbReference type="EMBL" id="UINC01023132">
    <property type="protein sequence ID" value="SVA94172.1"/>
    <property type="molecule type" value="Genomic_DNA"/>
</dbReference>
<evidence type="ECO:0000256" key="1">
    <source>
        <dbReference type="ARBA" id="ARBA00022676"/>
    </source>
</evidence>
<name>A0A381ZZ56_9ZZZZ</name>
<proteinExistence type="predicted"/>
<dbReference type="CDD" id="cd03789">
    <property type="entry name" value="GT9_LPS_heptosyltransferase"/>
    <property type="match status" value="1"/>
</dbReference>
<dbReference type="AlphaFoldDB" id="A0A381ZZ56"/>
<sequence length="306" mass="35620">MKILVISSNLIGDTILSTGVIQFFLNKYINSKFTFVIGPTASQLYDHFPNLEKRIIVQKKKYNLHWFKIIKSCFFTKWDIIIDFRSSMISYVLFHRKKFIFKKNNISHHLDQLTNFFKFDCFNLMIHTSDEEVKEVEKTISKQFKYVVICPGGNWKPKLWGVKNYIKLMKNIKQDYSNVKFLIVGSLTEKKYYFQDVINEINKNDIIDLMGASLTLTSAYMKKSDLFIGNDSGLMHLSAASNLATIGLFGPTDDKIYAPKGISCFVVRTKEDYEYFKKNICEPNKSYMQSINEESIIGLIQKNKLL</sequence>